<proteinExistence type="predicted"/>
<name>A0A7V4E2N0_UNCW3</name>
<reference evidence="1" key="1">
    <citation type="journal article" date="2020" name="mSystems">
        <title>Genome- and Community-Level Interaction Insights into Carbon Utilization and Element Cycling Functions of Hydrothermarchaeota in Hydrothermal Sediment.</title>
        <authorList>
            <person name="Zhou Z."/>
            <person name="Liu Y."/>
            <person name="Xu W."/>
            <person name="Pan J."/>
            <person name="Luo Z.H."/>
            <person name="Li M."/>
        </authorList>
    </citation>
    <scope>NUCLEOTIDE SEQUENCE [LARGE SCALE GENOMIC DNA]</scope>
    <source>
        <strain evidence="1">SpSt-697</strain>
    </source>
</reference>
<protein>
    <submittedName>
        <fullName evidence="1">Uncharacterized protein</fullName>
    </submittedName>
</protein>
<dbReference type="AlphaFoldDB" id="A0A7V4E2N0"/>
<sequence>MSLLFLLFLFAETLEVKNAPIVKIRVLKPIEEEYYLLTKDNPIKIKIRGPNILKIYTRLLFLPEGHEEFSKSRSYKLLLKTYEKEYIYHFHTEISYSAYDKRKRYYGKWRSITYEVPSGIHEYQLFLFDSQKETVAVRIEVKKPSVFKEIKVISHLDTTPIRIKLSGPNEFQIRFLTKEKIKISYEIKKDNEVILKDTLKKVILDIKEKEADILIDVQPIEKISKIKVYEKRRF</sequence>
<dbReference type="EMBL" id="DTDR01000037">
    <property type="protein sequence ID" value="HGK63197.1"/>
    <property type="molecule type" value="Genomic_DNA"/>
</dbReference>
<evidence type="ECO:0000313" key="1">
    <source>
        <dbReference type="EMBL" id="HGK63197.1"/>
    </source>
</evidence>
<organism evidence="1">
    <name type="scientific">candidate division WOR-3 bacterium</name>
    <dbReference type="NCBI Taxonomy" id="2052148"/>
    <lineage>
        <taxon>Bacteria</taxon>
        <taxon>Bacteria division WOR-3</taxon>
    </lineage>
</organism>
<gene>
    <name evidence="1" type="ORF">ENU74_01165</name>
</gene>
<accession>A0A7V4E2N0</accession>
<comment type="caution">
    <text evidence="1">The sequence shown here is derived from an EMBL/GenBank/DDBJ whole genome shotgun (WGS) entry which is preliminary data.</text>
</comment>